<sequence length="62" mass="7028">MKMAAPGGAAIFFELFFNYLLSPEILFLKGIAADIEVWTKAILQNIFNYFSKRACAPENRLL</sequence>
<dbReference type="RefSeq" id="WP_088752811.1">
    <property type="nucleotide sequence ID" value="NZ_NJGU01000025.1"/>
</dbReference>
<dbReference type="AlphaFoldDB" id="A0A246WJU1"/>
<comment type="caution">
    <text evidence="1">The sequence shown here is derived from an EMBL/GenBank/DDBJ whole genome shotgun (WGS) entry which is preliminary data.</text>
</comment>
<dbReference type="Proteomes" id="UP000197596">
    <property type="component" value="Unassembled WGS sequence"/>
</dbReference>
<evidence type="ECO:0000313" key="2">
    <source>
        <dbReference type="Proteomes" id="UP000197596"/>
    </source>
</evidence>
<name>A0A246WJU1_9BURK</name>
<accession>A0A246WJU1</accession>
<protein>
    <submittedName>
        <fullName evidence="1">Uncharacterized protein</fullName>
    </submittedName>
</protein>
<evidence type="ECO:0000313" key="1">
    <source>
        <dbReference type="EMBL" id="OWY26349.1"/>
    </source>
</evidence>
<organism evidence="1 2">
    <name type="scientific">Herbaspirillum robiniae</name>
    <dbReference type="NCBI Taxonomy" id="2014887"/>
    <lineage>
        <taxon>Bacteria</taxon>
        <taxon>Pseudomonadati</taxon>
        <taxon>Pseudomonadota</taxon>
        <taxon>Betaproteobacteria</taxon>
        <taxon>Burkholderiales</taxon>
        <taxon>Oxalobacteraceae</taxon>
        <taxon>Herbaspirillum</taxon>
    </lineage>
</organism>
<dbReference type="EMBL" id="NJGU01000025">
    <property type="protein sequence ID" value="OWY26349.1"/>
    <property type="molecule type" value="Genomic_DNA"/>
</dbReference>
<reference evidence="1 2" key="1">
    <citation type="submission" date="2017-06" db="EMBL/GenBank/DDBJ databases">
        <title>Herbaspirillum phytohormonus sp. nov., isolated from the root nodule of Robinia pseudoacacia in lead-zinc mine.</title>
        <authorList>
            <person name="Fan M."/>
            <person name="Lin Y."/>
        </authorList>
    </citation>
    <scope>NUCLEOTIDE SEQUENCE [LARGE SCALE GENOMIC DNA]</scope>
    <source>
        <strain evidence="1 2">HZ10</strain>
    </source>
</reference>
<gene>
    <name evidence="1" type="ORF">CEJ42_24250</name>
</gene>
<proteinExistence type="predicted"/>